<dbReference type="InterPro" id="IPR027417">
    <property type="entry name" value="P-loop_NTPase"/>
</dbReference>
<dbReference type="Gene3D" id="3.40.50.2300">
    <property type="match status" value="1"/>
</dbReference>
<keyword evidence="2" id="KW-0547">Nucleotide-binding</keyword>
<accession>A0A1H3XCY1</accession>
<dbReference type="PROSITE" id="PS00688">
    <property type="entry name" value="SIGMA54_INTERACT_3"/>
    <property type="match status" value="1"/>
</dbReference>
<keyword evidence="7" id="KW-0804">Transcription</keyword>
<dbReference type="PANTHER" id="PTHR32071">
    <property type="entry name" value="TRANSCRIPTIONAL REGULATORY PROTEIN"/>
    <property type="match status" value="1"/>
</dbReference>
<evidence type="ECO:0000256" key="4">
    <source>
        <dbReference type="ARBA" id="ARBA00023012"/>
    </source>
</evidence>
<evidence type="ECO:0000313" key="11">
    <source>
        <dbReference type="EMBL" id="SDZ97256.1"/>
    </source>
</evidence>
<dbReference type="InterPro" id="IPR025662">
    <property type="entry name" value="Sigma_54_int_dom_ATP-bd_1"/>
</dbReference>
<dbReference type="FunFam" id="3.40.50.300:FF:000006">
    <property type="entry name" value="DNA-binding transcriptional regulator NtrC"/>
    <property type="match status" value="1"/>
</dbReference>
<evidence type="ECO:0000256" key="3">
    <source>
        <dbReference type="ARBA" id="ARBA00022840"/>
    </source>
</evidence>
<dbReference type="InterPro" id="IPR058031">
    <property type="entry name" value="AAA_lid_NorR"/>
</dbReference>
<dbReference type="Gene3D" id="1.10.10.60">
    <property type="entry name" value="Homeodomain-like"/>
    <property type="match status" value="1"/>
</dbReference>
<dbReference type="Pfam" id="PF00158">
    <property type="entry name" value="Sigma54_activat"/>
    <property type="match status" value="1"/>
</dbReference>
<dbReference type="STRING" id="37625.SAMN05660420_00922"/>
<evidence type="ECO:0000256" key="5">
    <source>
        <dbReference type="ARBA" id="ARBA00023015"/>
    </source>
</evidence>
<dbReference type="FunFam" id="3.40.50.2300:FF:000018">
    <property type="entry name" value="DNA-binding transcriptional regulator NtrC"/>
    <property type="match status" value="1"/>
</dbReference>
<evidence type="ECO:0000259" key="9">
    <source>
        <dbReference type="PROSITE" id="PS50045"/>
    </source>
</evidence>
<evidence type="ECO:0000256" key="8">
    <source>
        <dbReference type="PROSITE-ProRule" id="PRU00169"/>
    </source>
</evidence>
<evidence type="ECO:0000256" key="2">
    <source>
        <dbReference type="ARBA" id="ARBA00022741"/>
    </source>
</evidence>
<dbReference type="Pfam" id="PF02954">
    <property type="entry name" value="HTH_8"/>
    <property type="match status" value="1"/>
</dbReference>
<gene>
    <name evidence="11" type="ORF">SAMN05660420_00922</name>
</gene>
<dbReference type="Pfam" id="PF00072">
    <property type="entry name" value="Response_reg"/>
    <property type="match status" value="1"/>
</dbReference>
<sequence length="455" mass="51298">MAAKKIMIIDDEEGLCRMMAAVLMDEGHAVRSFNNPLEAVELFRPNLWDLVISDIKMPGINGLEVLQRIKAIEADIPVIVITAYATVEMSIQALRKGAYDMLTKPFEPEELLFRVRNALNHNQLKTENQKLRQELKGKFNFDNIVGASTRLQHLLDKVEKVSVRDTSVLISGESGTGKELIAHAIHYNSPRKEKAFIAINCGAIPDSVMESELFGHKKGAFTGADTDKEGLLKAADGGTLFLDEIGNLPLNIQKTLLRFLQEQEFRRVGETTATRVDVRLISATNSDLEKEIEKGTFREDLFYRLNVINLHLPPLRQRRPDIPLLAAHFIVAQNKKFKTEIRGLSPEAQQAAIEYSWPGNIRQLKNVIEACITIETEPHISLTTLAQFIETDETLTDSDDYNKALAHFEIDYLRQLLSSVDGNIEEAAKKASMNMATIYRKLKKYGLRKQDILKS</sequence>
<dbReference type="InterPro" id="IPR011006">
    <property type="entry name" value="CheY-like_superfamily"/>
</dbReference>
<evidence type="ECO:0000313" key="12">
    <source>
        <dbReference type="Proteomes" id="UP000199409"/>
    </source>
</evidence>
<evidence type="ECO:0000256" key="6">
    <source>
        <dbReference type="ARBA" id="ARBA00023125"/>
    </source>
</evidence>
<evidence type="ECO:0000259" key="10">
    <source>
        <dbReference type="PROSITE" id="PS50110"/>
    </source>
</evidence>
<dbReference type="InterPro" id="IPR002078">
    <property type="entry name" value="Sigma_54_int"/>
</dbReference>
<dbReference type="Proteomes" id="UP000199409">
    <property type="component" value="Unassembled WGS sequence"/>
</dbReference>
<dbReference type="SUPFAM" id="SSF46689">
    <property type="entry name" value="Homeodomain-like"/>
    <property type="match status" value="1"/>
</dbReference>
<proteinExistence type="predicted"/>
<dbReference type="InterPro" id="IPR001789">
    <property type="entry name" value="Sig_transdc_resp-reg_receiver"/>
</dbReference>
<dbReference type="SUPFAM" id="SSF52172">
    <property type="entry name" value="CheY-like"/>
    <property type="match status" value="1"/>
</dbReference>
<feature type="domain" description="Response regulatory" evidence="10">
    <location>
        <begin position="5"/>
        <end position="119"/>
    </location>
</feature>
<dbReference type="PANTHER" id="PTHR32071:SF113">
    <property type="entry name" value="ALGINATE BIOSYNTHESIS TRANSCRIPTIONAL REGULATORY PROTEIN ALGB"/>
    <property type="match status" value="1"/>
</dbReference>
<dbReference type="PROSITE" id="PS00675">
    <property type="entry name" value="SIGMA54_INTERACT_1"/>
    <property type="match status" value="1"/>
</dbReference>
<dbReference type="InterPro" id="IPR003593">
    <property type="entry name" value="AAA+_ATPase"/>
</dbReference>
<dbReference type="SMART" id="SM00382">
    <property type="entry name" value="AAA"/>
    <property type="match status" value="1"/>
</dbReference>
<keyword evidence="1 8" id="KW-0597">Phosphoprotein</keyword>
<dbReference type="Pfam" id="PF25601">
    <property type="entry name" value="AAA_lid_14"/>
    <property type="match status" value="1"/>
</dbReference>
<dbReference type="Gene3D" id="3.40.50.300">
    <property type="entry name" value="P-loop containing nucleotide triphosphate hydrolases"/>
    <property type="match status" value="1"/>
</dbReference>
<feature type="modified residue" description="4-aspartylphosphate" evidence="8">
    <location>
        <position position="54"/>
    </location>
</feature>
<dbReference type="InterPro" id="IPR009057">
    <property type="entry name" value="Homeodomain-like_sf"/>
</dbReference>
<keyword evidence="12" id="KW-1185">Reference proteome</keyword>
<dbReference type="InterPro" id="IPR025943">
    <property type="entry name" value="Sigma_54_int_dom_ATP-bd_2"/>
</dbReference>
<dbReference type="InterPro" id="IPR002197">
    <property type="entry name" value="HTH_Fis"/>
</dbReference>
<reference evidence="11 12" key="1">
    <citation type="submission" date="2016-10" db="EMBL/GenBank/DDBJ databases">
        <authorList>
            <person name="de Groot N.N."/>
        </authorList>
    </citation>
    <scope>NUCLEOTIDE SEQUENCE [LARGE SCALE GENOMIC DNA]</scope>
    <source>
        <strain evidence="11 12">DSM 7343</strain>
    </source>
</reference>
<dbReference type="PROSITE" id="PS50110">
    <property type="entry name" value="RESPONSE_REGULATORY"/>
    <property type="match status" value="1"/>
</dbReference>
<dbReference type="Gene3D" id="1.10.8.60">
    <property type="match status" value="1"/>
</dbReference>
<dbReference type="SMART" id="SM00448">
    <property type="entry name" value="REC"/>
    <property type="match status" value="1"/>
</dbReference>
<dbReference type="GO" id="GO:0043565">
    <property type="term" value="F:sequence-specific DNA binding"/>
    <property type="evidence" value="ECO:0007669"/>
    <property type="project" value="InterPro"/>
</dbReference>
<keyword evidence="3" id="KW-0067">ATP-binding</keyword>
<keyword evidence="5" id="KW-0805">Transcription regulation</keyword>
<dbReference type="GO" id="GO:0006355">
    <property type="term" value="P:regulation of DNA-templated transcription"/>
    <property type="evidence" value="ECO:0007669"/>
    <property type="project" value="InterPro"/>
</dbReference>
<dbReference type="PRINTS" id="PR01590">
    <property type="entry name" value="HTHFIS"/>
</dbReference>
<dbReference type="GO" id="GO:0005524">
    <property type="term" value="F:ATP binding"/>
    <property type="evidence" value="ECO:0007669"/>
    <property type="project" value="UniProtKB-KW"/>
</dbReference>
<keyword evidence="6" id="KW-0238">DNA-binding</keyword>
<dbReference type="CDD" id="cd00009">
    <property type="entry name" value="AAA"/>
    <property type="match status" value="1"/>
</dbReference>
<name>A0A1H3XCY1_9BACT</name>
<dbReference type="RefSeq" id="WP_281242497.1">
    <property type="nucleotide sequence ID" value="NZ_FNQN01000002.1"/>
</dbReference>
<feature type="domain" description="Sigma-54 factor interaction" evidence="9">
    <location>
        <begin position="144"/>
        <end position="373"/>
    </location>
</feature>
<keyword evidence="4" id="KW-0902">Two-component regulatory system</keyword>
<evidence type="ECO:0000256" key="1">
    <source>
        <dbReference type="ARBA" id="ARBA00022553"/>
    </source>
</evidence>
<dbReference type="InterPro" id="IPR025944">
    <property type="entry name" value="Sigma_54_int_dom_CS"/>
</dbReference>
<dbReference type="AlphaFoldDB" id="A0A1H3XCY1"/>
<organism evidence="11 12">
    <name type="scientific">Desulfuromusa kysingii</name>
    <dbReference type="NCBI Taxonomy" id="37625"/>
    <lineage>
        <taxon>Bacteria</taxon>
        <taxon>Pseudomonadati</taxon>
        <taxon>Thermodesulfobacteriota</taxon>
        <taxon>Desulfuromonadia</taxon>
        <taxon>Desulfuromonadales</taxon>
        <taxon>Geopsychrobacteraceae</taxon>
        <taxon>Desulfuromusa</taxon>
    </lineage>
</organism>
<protein>
    <submittedName>
        <fullName evidence="11">Two component, sigma54 specific, transcriptional regulator, Fis family</fullName>
    </submittedName>
</protein>
<dbReference type="EMBL" id="FNQN01000002">
    <property type="protein sequence ID" value="SDZ97256.1"/>
    <property type="molecule type" value="Genomic_DNA"/>
</dbReference>
<evidence type="ECO:0000256" key="7">
    <source>
        <dbReference type="ARBA" id="ARBA00023163"/>
    </source>
</evidence>
<dbReference type="SUPFAM" id="SSF52540">
    <property type="entry name" value="P-loop containing nucleoside triphosphate hydrolases"/>
    <property type="match status" value="1"/>
</dbReference>
<dbReference type="PROSITE" id="PS50045">
    <property type="entry name" value="SIGMA54_INTERACT_4"/>
    <property type="match status" value="1"/>
</dbReference>
<dbReference type="PROSITE" id="PS00676">
    <property type="entry name" value="SIGMA54_INTERACT_2"/>
    <property type="match status" value="1"/>
</dbReference>
<dbReference type="GO" id="GO:0000160">
    <property type="term" value="P:phosphorelay signal transduction system"/>
    <property type="evidence" value="ECO:0007669"/>
    <property type="project" value="UniProtKB-KW"/>
</dbReference>